<evidence type="ECO:0000313" key="2">
    <source>
        <dbReference type="EMBL" id="OHU01126.1"/>
    </source>
</evidence>
<organism evidence="2 3">
    <name type="scientific">Mycobacterium syngnathidarum</name>
    <dbReference type="NCBI Taxonomy" id="1908205"/>
    <lineage>
        <taxon>Bacteria</taxon>
        <taxon>Bacillati</taxon>
        <taxon>Actinomycetota</taxon>
        <taxon>Actinomycetes</taxon>
        <taxon>Mycobacteriales</taxon>
        <taxon>Mycobacteriaceae</taxon>
        <taxon>Mycobacterium</taxon>
    </lineage>
</organism>
<evidence type="ECO:0000256" key="1">
    <source>
        <dbReference type="SAM" id="MobiDB-lite"/>
    </source>
</evidence>
<dbReference type="AlphaFoldDB" id="A0A1Q9W9L8"/>
<accession>A0A1Q9W9L8</accession>
<comment type="caution">
    <text evidence="2">The sequence shown here is derived from an EMBL/GenBank/DDBJ whole genome shotgun (WGS) entry which is preliminary data.</text>
</comment>
<name>A0A1Q9W9L8_9MYCO</name>
<accession>A0A1S1K809</accession>
<dbReference type="Proteomes" id="UP000179636">
    <property type="component" value="Unassembled WGS sequence"/>
</dbReference>
<reference evidence="2 3" key="1">
    <citation type="submission" date="2016-10" db="EMBL/GenBank/DDBJ databases">
        <title>Evaluation of Human, Animal and Environmental Mycobacterium chelonae Isolates by Core Genome Phylogenomic Analysis, Targeted Gene Comparison, and Anti-microbial Susceptibility Patterns: A Tale of Mistaken Identities.</title>
        <authorList>
            <person name="Fogelson S.B."/>
            <person name="Camus A.C."/>
            <person name="Lorenz W."/>
            <person name="Vasireddy R."/>
            <person name="Vasireddy S."/>
            <person name="Smith T."/>
            <person name="Brown-Elliott B.A."/>
            <person name="Wallace R.J.Jr."/>
            <person name="Hasan N.A."/>
            <person name="Reischl U."/>
            <person name="Sanchez S."/>
        </authorList>
    </citation>
    <scope>NUCLEOTIDE SEQUENCE [LARGE SCALE GENOMIC DNA]</scope>
    <source>
        <strain evidence="2 3">24999</strain>
    </source>
</reference>
<keyword evidence="3" id="KW-1185">Reference proteome</keyword>
<sequence>MQNQWQDRTKHEFDAPEIRPQGFHPRFQPVPRACNNTLDRTLYGGRITARSATRQRSVTIGFVLCRNVIANHIHQRRQQSPAA</sequence>
<feature type="region of interest" description="Disordered" evidence="1">
    <location>
        <begin position="1"/>
        <end position="31"/>
    </location>
</feature>
<gene>
    <name evidence="2" type="ORF">BKG61_11145</name>
</gene>
<feature type="compositionally biased region" description="Basic and acidic residues" evidence="1">
    <location>
        <begin position="7"/>
        <end position="17"/>
    </location>
</feature>
<protein>
    <submittedName>
        <fullName evidence="2">Uncharacterized protein</fullName>
    </submittedName>
</protein>
<dbReference type="EMBL" id="MLHV01000008">
    <property type="protein sequence ID" value="OHU01126.1"/>
    <property type="molecule type" value="Genomic_DNA"/>
</dbReference>
<proteinExistence type="predicted"/>
<evidence type="ECO:0000313" key="3">
    <source>
        <dbReference type="Proteomes" id="UP000179636"/>
    </source>
</evidence>